<keyword evidence="2" id="KW-1185">Reference proteome</keyword>
<gene>
    <name evidence="1" type="ORF">ACFOUW_24310</name>
</gene>
<dbReference type="Proteomes" id="UP001595699">
    <property type="component" value="Unassembled WGS sequence"/>
</dbReference>
<proteinExistence type="predicted"/>
<dbReference type="RefSeq" id="WP_205120835.1">
    <property type="nucleotide sequence ID" value="NZ_JAFBCM010000001.1"/>
</dbReference>
<protein>
    <submittedName>
        <fullName evidence="1">Uncharacterized protein</fullName>
    </submittedName>
</protein>
<comment type="caution">
    <text evidence="1">The sequence shown here is derived from an EMBL/GenBank/DDBJ whole genome shotgun (WGS) entry which is preliminary data.</text>
</comment>
<dbReference type="EMBL" id="JBHRZH010000021">
    <property type="protein sequence ID" value="MFC3763980.1"/>
    <property type="molecule type" value="Genomic_DNA"/>
</dbReference>
<evidence type="ECO:0000313" key="1">
    <source>
        <dbReference type="EMBL" id="MFC3763980.1"/>
    </source>
</evidence>
<organism evidence="1 2">
    <name type="scientific">Tenggerimyces flavus</name>
    <dbReference type="NCBI Taxonomy" id="1708749"/>
    <lineage>
        <taxon>Bacteria</taxon>
        <taxon>Bacillati</taxon>
        <taxon>Actinomycetota</taxon>
        <taxon>Actinomycetes</taxon>
        <taxon>Propionibacteriales</taxon>
        <taxon>Nocardioidaceae</taxon>
        <taxon>Tenggerimyces</taxon>
    </lineage>
</organism>
<accession>A0ABV7YJT2</accession>
<sequence>MRRHRDLPKDIKDTLPLERGERVLAAAPDASARWCAGTDRALYLPGDDGAVVRIPWQQIEHAEWDQDADILRVTESAPFGEQLPLRVVRLEEPPTRLLSLIRERVTASVVVSQHVPLRGPLGVRVVARRRPGSDEPMVWSVAFDEGLDPDVPGVLDAAEGALAEVRGQVEP</sequence>
<name>A0ABV7YJT2_9ACTN</name>
<evidence type="ECO:0000313" key="2">
    <source>
        <dbReference type="Proteomes" id="UP001595699"/>
    </source>
</evidence>
<reference evidence="2" key="1">
    <citation type="journal article" date="2019" name="Int. J. Syst. Evol. Microbiol.">
        <title>The Global Catalogue of Microorganisms (GCM) 10K type strain sequencing project: providing services to taxonomists for standard genome sequencing and annotation.</title>
        <authorList>
            <consortium name="The Broad Institute Genomics Platform"/>
            <consortium name="The Broad Institute Genome Sequencing Center for Infectious Disease"/>
            <person name="Wu L."/>
            <person name="Ma J."/>
        </authorList>
    </citation>
    <scope>NUCLEOTIDE SEQUENCE [LARGE SCALE GENOMIC DNA]</scope>
    <source>
        <strain evidence="2">CGMCC 4.7241</strain>
    </source>
</reference>